<evidence type="ECO:0000259" key="6">
    <source>
        <dbReference type="Pfam" id="PF18701"/>
    </source>
</evidence>
<dbReference type="PANTHER" id="PTHR43512:SF7">
    <property type="entry name" value="TRANSLATION FACTOR GUF1, MITOCHONDRIAL"/>
    <property type="match status" value="1"/>
</dbReference>
<dbReference type="GO" id="GO:0045727">
    <property type="term" value="P:positive regulation of translation"/>
    <property type="evidence" value="ECO:0007669"/>
    <property type="project" value="TreeGrafter"/>
</dbReference>
<keyword evidence="8" id="KW-1185">Reference proteome</keyword>
<name>A0AAD7W1E6_9TELE</name>
<comment type="caution">
    <text evidence="7">The sequence shown here is derived from an EMBL/GenBank/DDBJ whole genome shotgun (WGS) entry which is preliminary data.</text>
</comment>
<dbReference type="InterPro" id="IPR036397">
    <property type="entry name" value="RNaseH_sf"/>
</dbReference>
<keyword evidence="2" id="KW-0547">Nucleotide-binding</keyword>
<evidence type="ECO:0000256" key="2">
    <source>
        <dbReference type="ARBA" id="ARBA00022741"/>
    </source>
</evidence>
<evidence type="ECO:0000256" key="1">
    <source>
        <dbReference type="ARBA" id="ARBA00005454"/>
    </source>
</evidence>
<dbReference type="GO" id="GO:0097177">
    <property type="term" value="F:mitochondrial ribosome binding"/>
    <property type="evidence" value="ECO:0007669"/>
    <property type="project" value="TreeGrafter"/>
</dbReference>
<proteinExistence type="inferred from homology"/>
<sequence length="568" mass="64092">MRETAGLPQFIEREEERRVLEKDSYVDDILTSHDDLEMLDTIMSGVEEILSAGGFSLKPWVRSGQVYATRLRKYVERHSRLQIEHWIHLVDSRTVLGAIQRESYGYQSFFANRISEIQKAGSPTEWWWIPGECNVADIITRGAAPEELSEDSPWQKGPGFLEKPFEEWPVKSAAEVAADARETLEELYGYLSKVDKVKLEEEAASHGTEWSWKFHPADSPHRNGAAEAAVKVVKRALRAIDKKGPFTLVELQTLLYLAANLANERPIEARIQAQEDDVIEYLSPNSLLLGRTGPKGDSGGFKWDYPFQRFQAVQGAVSEFWRRWSQLAGPNLFTRPKWHTRERNVAVGDLVWLADQNALRCQYRLGRVVQVVADSAGVVRDVRVRTVPACPASPGGAKTREKKGSGKLPGVVLHRDVRRIVVVLPIEEQGTFVASLDNFDYEDAGYQTADLVKVDILLNGKPVEELTVIVHKDKAYSSGKAMCERLKDSIPRQLFEIAVQAAIGSKVIARETIKAYRKNVLAKCYGGDVTRKMKLLKKQAEGKKKMRRVGNVEIPKDTFINVLKRKEK</sequence>
<dbReference type="Gene3D" id="3.30.70.2570">
    <property type="entry name" value="Elongation factor 4, C-terminal domain"/>
    <property type="match status" value="1"/>
</dbReference>
<accession>A0AAD7W1E6</accession>
<dbReference type="EMBL" id="JAINUG010000382">
    <property type="protein sequence ID" value="KAJ8372871.1"/>
    <property type="molecule type" value="Genomic_DNA"/>
</dbReference>
<organism evidence="7 8">
    <name type="scientific">Aldrovandia affinis</name>
    <dbReference type="NCBI Taxonomy" id="143900"/>
    <lineage>
        <taxon>Eukaryota</taxon>
        <taxon>Metazoa</taxon>
        <taxon>Chordata</taxon>
        <taxon>Craniata</taxon>
        <taxon>Vertebrata</taxon>
        <taxon>Euteleostomi</taxon>
        <taxon>Actinopterygii</taxon>
        <taxon>Neopterygii</taxon>
        <taxon>Teleostei</taxon>
        <taxon>Notacanthiformes</taxon>
        <taxon>Halosauridae</taxon>
        <taxon>Aldrovandia</taxon>
    </lineage>
</organism>
<dbReference type="GO" id="GO:0005525">
    <property type="term" value="F:GTP binding"/>
    <property type="evidence" value="ECO:0007669"/>
    <property type="project" value="UniProtKB-KW"/>
</dbReference>
<keyword evidence="4" id="KW-0342">GTP-binding</keyword>
<dbReference type="InterPro" id="IPR006297">
    <property type="entry name" value="EF-4"/>
</dbReference>
<gene>
    <name evidence="7" type="ORF">AAFF_G00276100</name>
</gene>
<dbReference type="InterPro" id="IPR013842">
    <property type="entry name" value="LepA_CTD"/>
</dbReference>
<dbReference type="GO" id="GO:0005739">
    <property type="term" value="C:mitochondrion"/>
    <property type="evidence" value="ECO:0007669"/>
    <property type="project" value="TreeGrafter"/>
</dbReference>
<evidence type="ECO:0000313" key="7">
    <source>
        <dbReference type="EMBL" id="KAJ8372871.1"/>
    </source>
</evidence>
<protein>
    <submittedName>
        <fullName evidence="7">Uncharacterized protein</fullName>
    </submittedName>
</protein>
<keyword evidence="3" id="KW-0378">Hydrolase</keyword>
<evidence type="ECO:0000256" key="4">
    <source>
        <dbReference type="ARBA" id="ARBA00023134"/>
    </source>
</evidence>
<evidence type="ECO:0000313" key="8">
    <source>
        <dbReference type="Proteomes" id="UP001221898"/>
    </source>
</evidence>
<dbReference type="AlphaFoldDB" id="A0AAD7W1E6"/>
<dbReference type="GO" id="GO:0016787">
    <property type="term" value="F:hydrolase activity"/>
    <property type="evidence" value="ECO:0007669"/>
    <property type="project" value="UniProtKB-KW"/>
</dbReference>
<dbReference type="Pfam" id="PF06421">
    <property type="entry name" value="LepA_C"/>
    <property type="match status" value="1"/>
</dbReference>
<feature type="domain" description="DUF5641" evidence="6">
    <location>
        <begin position="308"/>
        <end position="387"/>
    </location>
</feature>
<dbReference type="Proteomes" id="UP001221898">
    <property type="component" value="Unassembled WGS sequence"/>
</dbReference>
<feature type="domain" description="GTP-binding protein LepA C-terminal" evidence="5">
    <location>
        <begin position="458"/>
        <end position="564"/>
    </location>
</feature>
<dbReference type="InterPro" id="IPR040676">
    <property type="entry name" value="DUF5641"/>
</dbReference>
<reference evidence="7" key="1">
    <citation type="journal article" date="2023" name="Science">
        <title>Genome structures resolve the early diversification of teleost fishes.</title>
        <authorList>
            <person name="Parey E."/>
            <person name="Louis A."/>
            <person name="Montfort J."/>
            <person name="Bouchez O."/>
            <person name="Roques C."/>
            <person name="Iampietro C."/>
            <person name="Lluch J."/>
            <person name="Castinel A."/>
            <person name="Donnadieu C."/>
            <person name="Desvignes T."/>
            <person name="Floi Bucao C."/>
            <person name="Jouanno E."/>
            <person name="Wen M."/>
            <person name="Mejri S."/>
            <person name="Dirks R."/>
            <person name="Jansen H."/>
            <person name="Henkel C."/>
            <person name="Chen W.J."/>
            <person name="Zahm M."/>
            <person name="Cabau C."/>
            <person name="Klopp C."/>
            <person name="Thompson A.W."/>
            <person name="Robinson-Rechavi M."/>
            <person name="Braasch I."/>
            <person name="Lecointre G."/>
            <person name="Bobe J."/>
            <person name="Postlethwait J.H."/>
            <person name="Berthelot C."/>
            <person name="Roest Crollius H."/>
            <person name="Guiguen Y."/>
        </authorList>
    </citation>
    <scope>NUCLEOTIDE SEQUENCE</scope>
    <source>
        <strain evidence="7">NC1722</strain>
    </source>
</reference>
<evidence type="ECO:0000256" key="3">
    <source>
        <dbReference type="ARBA" id="ARBA00022801"/>
    </source>
</evidence>
<evidence type="ECO:0000259" key="5">
    <source>
        <dbReference type="Pfam" id="PF06421"/>
    </source>
</evidence>
<dbReference type="GO" id="GO:0003676">
    <property type="term" value="F:nucleic acid binding"/>
    <property type="evidence" value="ECO:0007669"/>
    <property type="project" value="InterPro"/>
</dbReference>
<dbReference type="PANTHER" id="PTHR43512">
    <property type="entry name" value="TRANSLATION FACTOR GUF1-RELATED"/>
    <property type="match status" value="1"/>
</dbReference>
<dbReference type="Gene3D" id="3.30.420.10">
    <property type="entry name" value="Ribonuclease H-like superfamily/Ribonuclease H"/>
    <property type="match status" value="1"/>
</dbReference>
<comment type="similarity">
    <text evidence="1">Belongs to the TRAFAC class translation factor GTPase superfamily. Classic translation factor GTPase family. LepA subfamily.</text>
</comment>
<dbReference type="FunFam" id="3.30.70.2570:FF:000001">
    <property type="entry name" value="Translation factor GUF1, mitochondrial"/>
    <property type="match status" value="1"/>
</dbReference>
<dbReference type="Pfam" id="PF18701">
    <property type="entry name" value="DUF5641"/>
    <property type="match status" value="1"/>
</dbReference>
<dbReference type="InterPro" id="IPR038363">
    <property type="entry name" value="LepA_C_sf"/>
</dbReference>